<dbReference type="PROSITE" id="PS51186">
    <property type="entry name" value="GNAT"/>
    <property type="match status" value="1"/>
</dbReference>
<accession>A0A9X1Y566</accession>
<feature type="compositionally biased region" description="Low complexity" evidence="3">
    <location>
        <begin position="7"/>
        <end position="23"/>
    </location>
</feature>
<gene>
    <name evidence="5" type="ORF">M0638_03790</name>
</gene>
<keyword evidence="6" id="KW-1185">Reference proteome</keyword>
<comment type="caution">
    <text evidence="5">The sequence shown here is derived from an EMBL/GenBank/DDBJ whole genome shotgun (WGS) entry which is preliminary data.</text>
</comment>
<keyword evidence="1" id="KW-0808">Transferase</keyword>
<dbReference type="SUPFAM" id="SSF55729">
    <property type="entry name" value="Acyl-CoA N-acyltransferases (Nat)"/>
    <property type="match status" value="1"/>
</dbReference>
<dbReference type="RefSeq" id="WP_248665629.1">
    <property type="nucleotide sequence ID" value="NZ_JALPRX010000011.1"/>
</dbReference>
<dbReference type="Pfam" id="PF24553">
    <property type="entry name" value="Rv0428c_C"/>
    <property type="match status" value="1"/>
</dbReference>
<dbReference type="PANTHER" id="PTHR43877">
    <property type="entry name" value="AMINOALKYLPHOSPHONATE N-ACETYLTRANSFERASE-RELATED-RELATED"/>
    <property type="match status" value="1"/>
</dbReference>
<dbReference type="AlphaFoldDB" id="A0A9X1Y566"/>
<name>A0A9X1Y566_9PROT</name>
<dbReference type="Proteomes" id="UP001139516">
    <property type="component" value="Unassembled WGS sequence"/>
</dbReference>
<dbReference type="InterPro" id="IPR050832">
    <property type="entry name" value="Bact_Acetyltransf"/>
</dbReference>
<dbReference type="InterPro" id="IPR056935">
    <property type="entry name" value="Rv0428c-like_C"/>
</dbReference>
<feature type="domain" description="N-acetyltransferase" evidence="4">
    <location>
        <begin position="143"/>
        <end position="276"/>
    </location>
</feature>
<evidence type="ECO:0000313" key="6">
    <source>
        <dbReference type="Proteomes" id="UP001139516"/>
    </source>
</evidence>
<dbReference type="GO" id="GO:0016747">
    <property type="term" value="F:acyltransferase activity, transferring groups other than amino-acyl groups"/>
    <property type="evidence" value="ECO:0007669"/>
    <property type="project" value="InterPro"/>
</dbReference>
<proteinExistence type="predicted"/>
<sequence>MDGRHGAGPATRPGGTGDAAATDPAPTVAALERASLTAVPAPLEAFDGPFVVRAFAGGTGRANATCSLDPAPDDALAARVARIESRYAARGLPARFRSTPLDPPGLADLLRARGYREDGPTLVMTGPLGGGAPDAPAAPRRDPAVSVLEGPDAPWLAVLGTAEHQVPARLEEKRRGAGMMLVPAAWLLLREAGEPAACAMLVADGELAGIFDLAVSPRFRRRGLAQRVLGAGAAWAAALGACRWWLQVAADNAPAVALYEALGLRERYRYRYFLRD</sequence>
<protein>
    <submittedName>
        <fullName evidence="5">GNAT family N-acetyltransferase</fullName>
    </submittedName>
</protein>
<dbReference type="InterPro" id="IPR000182">
    <property type="entry name" value="GNAT_dom"/>
</dbReference>
<evidence type="ECO:0000259" key="4">
    <source>
        <dbReference type="PROSITE" id="PS51186"/>
    </source>
</evidence>
<evidence type="ECO:0000256" key="2">
    <source>
        <dbReference type="ARBA" id="ARBA00023315"/>
    </source>
</evidence>
<evidence type="ECO:0000256" key="3">
    <source>
        <dbReference type="SAM" id="MobiDB-lite"/>
    </source>
</evidence>
<dbReference type="EMBL" id="JALPRX010000011">
    <property type="protein sequence ID" value="MCK8783503.1"/>
    <property type="molecule type" value="Genomic_DNA"/>
</dbReference>
<evidence type="ECO:0000313" key="5">
    <source>
        <dbReference type="EMBL" id="MCK8783503.1"/>
    </source>
</evidence>
<keyword evidence="2" id="KW-0012">Acyltransferase</keyword>
<dbReference type="Gene3D" id="3.40.630.30">
    <property type="match status" value="1"/>
</dbReference>
<reference evidence="5" key="1">
    <citation type="submission" date="2022-04" db="EMBL/GenBank/DDBJ databases">
        <title>Roseomonas acroporae sp. nov., isolated from coral Acropora digitifera.</title>
        <authorList>
            <person name="Sun H."/>
        </authorList>
    </citation>
    <scope>NUCLEOTIDE SEQUENCE</scope>
    <source>
        <strain evidence="5">NAR14</strain>
    </source>
</reference>
<organism evidence="5 6">
    <name type="scientific">Roseomonas acroporae</name>
    <dbReference type="NCBI Taxonomy" id="2937791"/>
    <lineage>
        <taxon>Bacteria</taxon>
        <taxon>Pseudomonadati</taxon>
        <taxon>Pseudomonadota</taxon>
        <taxon>Alphaproteobacteria</taxon>
        <taxon>Acetobacterales</taxon>
        <taxon>Roseomonadaceae</taxon>
        <taxon>Roseomonas</taxon>
    </lineage>
</organism>
<dbReference type="InterPro" id="IPR016181">
    <property type="entry name" value="Acyl_CoA_acyltransferase"/>
</dbReference>
<dbReference type="CDD" id="cd04301">
    <property type="entry name" value="NAT_SF"/>
    <property type="match status" value="1"/>
</dbReference>
<evidence type="ECO:0000256" key="1">
    <source>
        <dbReference type="ARBA" id="ARBA00022679"/>
    </source>
</evidence>
<feature type="region of interest" description="Disordered" evidence="3">
    <location>
        <begin position="1"/>
        <end position="23"/>
    </location>
</feature>